<evidence type="ECO:0000256" key="5">
    <source>
        <dbReference type="PROSITE-ProRule" id="PRU00277"/>
    </source>
</evidence>
<dbReference type="PROSITE" id="PS51257">
    <property type="entry name" value="PROKAR_LIPOPROTEIN"/>
    <property type="match status" value="1"/>
</dbReference>
<keyword evidence="4 5" id="KW-0413">Isomerase</keyword>
<dbReference type="RefSeq" id="WP_051595939.1">
    <property type="nucleotide sequence ID" value="NZ_ARYH01000001.1"/>
</dbReference>
<evidence type="ECO:0000256" key="2">
    <source>
        <dbReference type="ARBA" id="ARBA00006577"/>
    </source>
</evidence>
<dbReference type="Pfam" id="PF00254">
    <property type="entry name" value="FKBP_C"/>
    <property type="match status" value="2"/>
</dbReference>
<comment type="similarity">
    <text evidence="2 6">Belongs to the FKBP-type PPIase family.</text>
</comment>
<dbReference type="EMBL" id="ARYH01000001">
    <property type="protein sequence ID" value="KCZ85091.1"/>
    <property type="molecule type" value="Genomic_DNA"/>
</dbReference>
<feature type="chain" id="PRO_5001660848" description="Peptidyl-prolyl cis-trans isomerase" evidence="7">
    <location>
        <begin position="20"/>
        <end position="293"/>
    </location>
</feature>
<comment type="catalytic activity">
    <reaction evidence="1 5 6">
        <text>[protein]-peptidylproline (omega=180) = [protein]-peptidylproline (omega=0)</text>
        <dbReference type="Rhea" id="RHEA:16237"/>
        <dbReference type="Rhea" id="RHEA-COMP:10747"/>
        <dbReference type="Rhea" id="RHEA-COMP:10748"/>
        <dbReference type="ChEBI" id="CHEBI:83833"/>
        <dbReference type="ChEBI" id="CHEBI:83834"/>
        <dbReference type="EC" id="5.2.1.8"/>
    </reaction>
</comment>
<dbReference type="Gene3D" id="3.10.50.40">
    <property type="match status" value="2"/>
</dbReference>
<reference evidence="9 10" key="1">
    <citation type="journal article" date="2014" name="Antonie Van Leeuwenhoek">
        <title>Hyphomonas beringensis sp. nov. and Hyphomonas chukchiensis sp. nov., isolated from surface seawater of the Bering Sea and Chukchi Sea.</title>
        <authorList>
            <person name="Li C."/>
            <person name="Lai Q."/>
            <person name="Li G."/>
            <person name="Dong C."/>
            <person name="Wang J."/>
            <person name="Liao Y."/>
            <person name="Shao Z."/>
        </authorList>
    </citation>
    <scope>NUCLEOTIDE SEQUENCE [LARGE SCALE GENOMIC DNA]</scope>
    <source>
        <strain evidence="9 10">MHS-3</strain>
    </source>
</reference>
<dbReference type="GO" id="GO:0003755">
    <property type="term" value="F:peptidyl-prolyl cis-trans isomerase activity"/>
    <property type="evidence" value="ECO:0007669"/>
    <property type="project" value="UniProtKB-UniRule"/>
</dbReference>
<evidence type="ECO:0000256" key="7">
    <source>
        <dbReference type="SAM" id="SignalP"/>
    </source>
</evidence>
<keyword evidence="3 5" id="KW-0697">Rotamase</keyword>
<evidence type="ECO:0000256" key="1">
    <source>
        <dbReference type="ARBA" id="ARBA00000971"/>
    </source>
</evidence>
<organism evidence="9 10">
    <name type="scientific">Hyphomonas adhaerens MHS-3</name>
    <dbReference type="NCBI Taxonomy" id="1280949"/>
    <lineage>
        <taxon>Bacteria</taxon>
        <taxon>Pseudomonadati</taxon>
        <taxon>Pseudomonadota</taxon>
        <taxon>Alphaproteobacteria</taxon>
        <taxon>Hyphomonadales</taxon>
        <taxon>Hyphomonadaceae</taxon>
        <taxon>Hyphomonas</taxon>
    </lineage>
</organism>
<evidence type="ECO:0000256" key="3">
    <source>
        <dbReference type="ARBA" id="ARBA00023110"/>
    </source>
</evidence>
<gene>
    <name evidence="9" type="ORF">HAD_05400</name>
</gene>
<dbReference type="AlphaFoldDB" id="A0A069E915"/>
<dbReference type="PATRIC" id="fig|1280949.3.peg.1100"/>
<dbReference type="STRING" id="1280949.HAD_05400"/>
<comment type="caution">
    <text evidence="9">The sequence shown here is derived from an EMBL/GenBank/DDBJ whole genome shotgun (WGS) entry which is preliminary data.</text>
</comment>
<dbReference type="Proteomes" id="UP000027446">
    <property type="component" value="Unassembled WGS sequence"/>
</dbReference>
<dbReference type="PROSITE" id="PS50059">
    <property type="entry name" value="FKBP_PPIASE"/>
    <property type="match status" value="2"/>
</dbReference>
<evidence type="ECO:0000313" key="10">
    <source>
        <dbReference type="Proteomes" id="UP000027446"/>
    </source>
</evidence>
<dbReference type="InterPro" id="IPR001179">
    <property type="entry name" value="PPIase_FKBP_dom"/>
</dbReference>
<evidence type="ECO:0000259" key="8">
    <source>
        <dbReference type="PROSITE" id="PS50059"/>
    </source>
</evidence>
<dbReference type="EC" id="5.2.1.8" evidence="6"/>
<name>A0A069E915_9PROT</name>
<keyword evidence="7" id="KW-0732">Signal</keyword>
<feature type="domain" description="PPIase FKBP-type" evidence="8">
    <location>
        <begin position="70"/>
        <end position="156"/>
    </location>
</feature>
<dbReference type="PANTHER" id="PTHR43811">
    <property type="entry name" value="FKBP-TYPE PEPTIDYL-PROLYL CIS-TRANS ISOMERASE FKPA"/>
    <property type="match status" value="1"/>
</dbReference>
<sequence>MKRILAVAASAALALIAGCTGDQTPTDIDAVFDQHLPWNPDAKGVQTDESGLQWIVIREGDGKGASPEVSDLVSVDYEGRTADGEKFDSSFDRGKPAMFRLNQVIPGWTIGLQKMHEGDQYLFYVPNKLAYGNADRGPVIKAGDDLTFLVDLVDVMEPKSVDTAAWEKYTPWDHDSPDVKKTGSGLEYVVLASGDEDGASPVNGQDVVVYYEGRLAETGEMFDSAFQRGAPEIFPSNRLIRGWVEALSMMKPGDRWLLYIPSDLAYGKKGTPGGPIPPNSDLVFEVELADVLN</sequence>
<evidence type="ECO:0000256" key="4">
    <source>
        <dbReference type="ARBA" id="ARBA00023235"/>
    </source>
</evidence>
<dbReference type="SUPFAM" id="SSF54534">
    <property type="entry name" value="FKBP-like"/>
    <property type="match status" value="2"/>
</dbReference>
<dbReference type="eggNOG" id="COG0545">
    <property type="taxonomic scope" value="Bacteria"/>
</dbReference>
<evidence type="ECO:0000256" key="6">
    <source>
        <dbReference type="RuleBase" id="RU003915"/>
    </source>
</evidence>
<protein>
    <recommendedName>
        <fullName evidence="6">Peptidyl-prolyl cis-trans isomerase</fullName>
        <ecNumber evidence="6">5.2.1.8</ecNumber>
    </recommendedName>
</protein>
<dbReference type="OrthoDB" id="9812109at2"/>
<dbReference type="PANTHER" id="PTHR43811:SF19">
    <property type="entry name" value="39 KDA FK506-BINDING NUCLEAR PROTEIN"/>
    <property type="match status" value="1"/>
</dbReference>
<accession>A0A069E915</accession>
<feature type="domain" description="PPIase FKBP-type" evidence="8">
    <location>
        <begin position="204"/>
        <end position="292"/>
    </location>
</feature>
<keyword evidence="10" id="KW-1185">Reference proteome</keyword>
<feature type="signal peptide" evidence="7">
    <location>
        <begin position="1"/>
        <end position="19"/>
    </location>
</feature>
<dbReference type="InterPro" id="IPR046357">
    <property type="entry name" value="PPIase_dom_sf"/>
</dbReference>
<evidence type="ECO:0000313" key="9">
    <source>
        <dbReference type="EMBL" id="KCZ85091.1"/>
    </source>
</evidence>
<proteinExistence type="inferred from homology"/>